<protein>
    <submittedName>
        <fullName evidence="2">Uncharacterized protein</fullName>
    </submittedName>
</protein>
<dbReference type="Proteomes" id="UP000572072">
    <property type="component" value="Unassembled WGS sequence"/>
</dbReference>
<dbReference type="EMBL" id="VTYN01000014">
    <property type="protein sequence ID" value="NOH49311.1"/>
    <property type="molecule type" value="Genomic_DNA"/>
</dbReference>
<keyword evidence="1" id="KW-0732">Signal</keyword>
<name>A0A7Y3ZA44_9VIBR</name>
<dbReference type="AlphaFoldDB" id="A0A7Y3ZA44"/>
<comment type="caution">
    <text evidence="2">The sequence shown here is derived from an EMBL/GenBank/DDBJ whole genome shotgun (WGS) entry which is preliminary data.</text>
</comment>
<accession>A0A7Y3ZA44</accession>
<evidence type="ECO:0000256" key="1">
    <source>
        <dbReference type="SAM" id="SignalP"/>
    </source>
</evidence>
<evidence type="ECO:0000313" key="2">
    <source>
        <dbReference type="EMBL" id="NOH49311.1"/>
    </source>
</evidence>
<organism evidence="2 3">
    <name type="scientific">Vibrio rotiferianus</name>
    <dbReference type="NCBI Taxonomy" id="190895"/>
    <lineage>
        <taxon>Bacteria</taxon>
        <taxon>Pseudomonadati</taxon>
        <taxon>Pseudomonadota</taxon>
        <taxon>Gammaproteobacteria</taxon>
        <taxon>Vibrionales</taxon>
        <taxon>Vibrionaceae</taxon>
        <taxon>Vibrio</taxon>
    </lineage>
</organism>
<feature type="signal peptide" evidence="1">
    <location>
        <begin position="1"/>
        <end position="18"/>
    </location>
</feature>
<reference evidence="2 3" key="1">
    <citation type="submission" date="2019-08" db="EMBL/GenBank/DDBJ databases">
        <title>Draft genome sequencing and comparative genomics of hatchery-associated Vibrios.</title>
        <authorList>
            <person name="Kehlet-Delgado H."/>
            <person name="Mueller R.S."/>
        </authorList>
    </citation>
    <scope>NUCLEOTIDE SEQUENCE [LARGE SCALE GENOMIC DNA]</scope>
    <source>
        <strain evidence="2 3">00-78-3</strain>
    </source>
</reference>
<sequence length="132" mass="15020">MKYFFLALTLFFSQFANAGSGKALIPHWHTNTSAWFFISNITNNPIEVRMKLYDQDGNIVNLEEVGLSSQFILDPKTSKWLKTQKYINKFGFGSISWKNLGSYDDEVAITAAYEHLGGHRGKFLMLNSGQPF</sequence>
<feature type="chain" id="PRO_5031165178" evidence="1">
    <location>
        <begin position="19"/>
        <end position="132"/>
    </location>
</feature>
<proteinExistence type="predicted"/>
<evidence type="ECO:0000313" key="3">
    <source>
        <dbReference type="Proteomes" id="UP000572072"/>
    </source>
</evidence>
<dbReference type="RefSeq" id="WP_171358358.1">
    <property type="nucleotide sequence ID" value="NZ_VTYN01000014.1"/>
</dbReference>
<gene>
    <name evidence="2" type="ORF">F0262_14755</name>
</gene>